<evidence type="ECO:0000259" key="7">
    <source>
        <dbReference type="Pfam" id="PF03441"/>
    </source>
</evidence>
<evidence type="ECO:0000313" key="9">
    <source>
        <dbReference type="Proteomes" id="UP000186895"/>
    </source>
</evidence>
<dbReference type="InterPro" id="IPR036155">
    <property type="entry name" value="Crypto/Photolyase_N_sf"/>
</dbReference>
<dbReference type="RefSeq" id="WP_244894349.1">
    <property type="nucleotide sequence ID" value="NZ_FTMN01000003.1"/>
</dbReference>
<dbReference type="GO" id="GO:0000719">
    <property type="term" value="P:photoreactive repair"/>
    <property type="evidence" value="ECO:0007669"/>
    <property type="project" value="TreeGrafter"/>
</dbReference>
<feature type="binding site" evidence="5">
    <location>
        <position position="131"/>
    </location>
    <ligand>
        <name>FAD</name>
        <dbReference type="ChEBI" id="CHEBI:57692"/>
    </ligand>
</feature>
<dbReference type="GO" id="GO:0003913">
    <property type="term" value="F:DNA photolyase activity"/>
    <property type="evidence" value="ECO:0007669"/>
    <property type="project" value="InterPro"/>
</dbReference>
<comment type="cofactor">
    <cofactor evidence="6">
        <name>(6R)-5,10-methylene-5,6,7,8-tetrahydrofolate</name>
        <dbReference type="ChEBI" id="CHEBI:15636"/>
    </cofactor>
    <text evidence="6">Binds 1 5,10-methenyltetrahydrofolate (MTHF) per subunit.</text>
</comment>
<evidence type="ECO:0000256" key="1">
    <source>
        <dbReference type="ARBA" id="ARBA00017881"/>
    </source>
</evidence>
<accession>A0A1N6RSN2</accession>
<dbReference type="GO" id="GO:0071949">
    <property type="term" value="F:FAD binding"/>
    <property type="evidence" value="ECO:0007669"/>
    <property type="project" value="TreeGrafter"/>
</dbReference>
<evidence type="ECO:0000256" key="6">
    <source>
        <dbReference type="RuleBase" id="RU367151"/>
    </source>
</evidence>
<evidence type="ECO:0000256" key="5">
    <source>
        <dbReference type="PIRSR" id="PIRSR602081-1"/>
    </source>
</evidence>
<keyword evidence="4 6" id="KW-0157">Chromophore</keyword>
<keyword evidence="3 5" id="KW-0274">FAD</keyword>
<dbReference type="eggNOG" id="COG0415">
    <property type="taxonomic scope" value="Bacteria"/>
</dbReference>
<feature type="domain" description="Cryptochrome/DNA photolyase FAD-binding" evidence="7">
    <location>
        <begin position="183"/>
        <end position="327"/>
    </location>
</feature>
<dbReference type="SUPFAM" id="SSF48173">
    <property type="entry name" value="Cryptochrome/photolyase FAD-binding domain"/>
    <property type="match status" value="1"/>
</dbReference>
<dbReference type="SUPFAM" id="SSF52425">
    <property type="entry name" value="Cryptochrome/photolyase, N-terminal domain"/>
    <property type="match status" value="1"/>
</dbReference>
<evidence type="ECO:0000313" key="8">
    <source>
        <dbReference type="EMBL" id="SIQ31874.1"/>
    </source>
</evidence>
<dbReference type="PANTHER" id="PTHR11455">
    <property type="entry name" value="CRYPTOCHROME"/>
    <property type="match status" value="1"/>
</dbReference>
<dbReference type="GO" id="GO:0003677">
    <property type="term" value="F:DNA binding"/>
    <property type="evidence" value="ECO:0007669"/>
    <property type="project" value="TreeGrafter"/>
</dbReference>
<dbReference type="PANTHER" id="PTHR11455:SF22">
    <property type="entry name" value="CRYPTOCHROME DASH"/>
    <property type="match status" value="1"/>
</dbReference>
<dbReference type="InterPro" id="IPR036134">
    <property type="entry name" value="Crypto/Photolyase_FAD-like_sf"/>
</dbReference>
<organism evidence="8 9">
    <name type="scientific">Marinobacterium stanieri</name>
    <dbReference type="NCBI Taxonomy" id="49186"/>
    <lineage>
        <taxon>Bacteria</taxon>
        <taxon>Pseudomonadati</taxon>
        <taxon>Pseudomonadota</taxon>
        <taxon>Gammaproteobacteria</taxon>
        <taxon>Oceanospirillales</taxon>
        <taxon>Oceanospirillaceae</taxon>
        <taxon>Marinobacterium</taxon>
    </lineage>
</organism>
<feature type="binding site" evidence="5">
    <location>
        <begin position="281"/>
        <end position="283"/>
    </location>
    <ligand>
        <name>FAD</name>
        <dbReference type="ChEBI" id="CHEBI:57692"/>
    </ligand>
</feature>
<evidence type="ECO:0000256" key="4">
    <source>
        <dbReference type="ARBA" id="ARBA00022991"/>
    </source>
</evidence>
<dbReference type="AlphaFoldDB" id="A0A1N6RSN2"/>
<evidence type="ECO:0000256" key="2">
    <source>
        <dbReference type="ARBA" id="ARBA00022630"/>
    </source>
</evidence>
<dbReference type="PRINTS" id="PR00147">
    <property type="entry name" value="DNAPHOTLYASE"/>
</dbReference>
<keyword evidence="9" id="KW-1185">Reference proteome</keyword>
<comment type="function">
    <text evidence="6">May have a photoreceptor function.</text>
</comment>
<name>A0A1N6RSN2_9GAMM</name>
<sequence>MSRYRIDRLFCTRSSGVYEQRQLSSLQSRFPHLNASIRDGYTLFDQSQLTEIVDPFPVSFSAFRRRVEKALDIPQPLPPVMDLPPALKIEARGEQLSRSAGYHNDTWFTGGEQAAQSHLERYFSSLLPSTYKQVRNELDGLENGTRFSPWLAQGSLSPRRIMQQLKQYEARQGANESTYWIFFELLWREYFQWYAHHHGVRLYHLKGIQGRSPLTSFYPQRFKSWCEGTTPWPLVNACMRQLKQAGWMSNRGRQVVASCLVNELALDWRYGAAWFEQELLDYDSASNWGNWQYLAGVGADPRGKRRFDIAKQTRQYDPDGRFIESWQGNEQTLALDHVDASDWPIPPRH</sequence>
<comment type="similarity">
    <text evidence="6">Belongs to the DNA photolyase class-1 family.</text>
</comment>
<protein>
    <recommendedName>
        <fullName evidence="1 6">Cryptochrome DASH</fullName>
    </recommendedName>
</protein>
<comment type="cofactor">
    <cofactor evidence="5 6">
        <name>FAD</name>
        <dbReference type="ChEBI" id="CHEBI:57692"/>
    </cofactor>
    <text evidence="5 6">Binds 1 FAD per subunit.</text>
</comment>
<dbReference type="NCBIfam" id="TIGR02765">
    <property type="entry name" value="crypto_DASH"/>
    <property type="match status" value="1"/>
</dbReference>
<dbReference type="EMBL" id="FTMN01000003">
    <property type="protein sequence ID" value="SIQ31874.1"/>
    <property type="molecule type" value="Genomic_DNA"/>
</dbReference>
<dbReference type="InterPro" id="IPR005101">
    <property type="entry name" value="Cryptochr/Photolyase_FAD-bd"/>
</dbReference>
<proteinExistence type="inferred from homology"/>
<gene>
    <name evidence="8" type="ORF">SAMN05421647_103501</name>
</gene>
<keyword evidence="2 5" id="KW-0285">Flavoprotein</keyword>
<dbReference type="Gene3D" id="1.10.579.10">
    <property type="entry name" value="DNA Cyclobutane Dipyrimidine Photolyase, subunit A, domain 3"/>
    <property type="match status" value="1"/>
</dbReference>
<keyword evidence="8" id="KW-0456">Lyase</keyword>
<dbReference type="STRING" id="49186.SAMN05421647_103501"/>
<evidence type="ECO:0000256" key="3">
    <source>
        <dbReference type="ARBA" id="ARBA00022827"/>
    </source>
</evidence>
<dbReference type="InterPro" id="IPR014133">
    <property type="entry name" value="Cry_DASH"/>
</dbReference>
<reference evidence="9" key="1">
    <citation type="submission" date="2017-01" db="EMBL/GenBank/DDBJ databases">
        <authorList>
            <person name="Varghese N."/>
            <person name="Submissions S."/>
        </authorList>
    </citation>
    <scope>NUCLEOTIDE SEQUENCE [LARGE SCALE GENOMIC DNA]</scope>
    <source>
        <strain evidence="9">DSM 7027</strain>
    </source>
</reference>
<dbReference type="Pfam" id="PF03441">
    <property type="entry name" value="FAD_binding_7"/>
    <property type="match status" value="1"/>
</dbReference>
<dbReference type="InterPro" id="IPR002081">
    <property type="entry name" value="Cryptochrome/DNA_photolyase_1"/>
</dbReference>
<dbReference type="Gene3D" id="1.25.40.80">
    <property type="match status" value="1"/>
</dbReference>
<dbReference type="Proteomes" id="UP000186895">
    <property type="component" value="Unassembled WGS sequence"/>
</dbReference>